<evidence type="ECO:0000256" key="1">
    <source>
        <dbReference type="SAM" id="Phobius"/>
    </source>
</evidence>
<sequence>MDSSEKWILLTGTLSFLLYCSSAMVVPMIGNLKARKDIAKLFTIQILFTFLALCGLLDVFVLTIKVYYGLPDNVDLIVHDLYACIELGISWSRMPKKLFDKRLLQFTKIIFIVAEILLATTVVWHVAAIITSLTWVNTVAKWWNVISVFAFVVGEFNSFIQSRKMLNEMPLNYENFDTTRRVLEYLIEANIVAAIAGVYSIFYSYYGYLTLDCLAVIAASMAFKAYASVFAITSTMRSEAMLRMFRVYKTDNNIYTAYYPKANPPRFII</sequence>
<keyword evidence="1" id="KW-1133">Transmembrane helix</keyword>
<accession>A0A1U7LJT4</accession>
<reference evidence="2 3" key="1">
    <citation type="submission" date="2016-04" db="EMBL/GenBank/DDBJ databases">
        <title>Evolutionary innovation and constraint leading to complex multicellularity in the Ascomycota.</title>
        <authorList>
            <person name="Cisse O."/>
            <person name="Nguyen A."/>
            <person name="Hewitt D.A."/>
            <person name="Jedd G."/>
            <person name="Stajich J.E."/>
        </authorList>
    </citation>
    <scope>NUCLEOTIDE SEQUENCE [LARGE SCALE GENOMIC DNA]</scope>
    <source>
        <strain evidence="2 3">DAH-3</strain>
    </source>
</reference>
<evidence type="ECO:0000313" key="3">
    <source>
        <dbReference type="Proteomes" id="UP000186594"/>
    </source>
</evidence>
<feature type="non-terminal residue" evidence="2">
    <location>
        <position position="269"/>
    </location>
</feature>
<feature type="transmembrane region" description="Helical" evidence="1">
    <location>
        <begin position="214"/>
        <end position="236"/>
    </location>
</feature>
<protein>
    <submittedName>
        <fullName evidence="2">Uncharacterized protein</fullName>
    </submittedName>
</protein>
<dbReference type="Proteomes" id="UP000186594">
    <property type="component" value="Unassembled WGS sequence"/>
</dbReference>
<dbReference type="EMBL" id="LXFE01002623">
    <property type="protein sequence ID" value="OLL22926.1"/>
    <property type="molecule type" value="Genomic_DNA"/>
</dbReference>
<organism evidence="2 3">
    <name type="scientific">Neolecta irregularis (strain DAH-3)</name>
    <dbReference type="NCBI Taxonomy" id="1198029"/>
    <lineage>
        <taxon>Eukaryota</taxon>
        <taxon>Fungi</taxon>
        <taxon>Dikarya</taxon>
        <taxon>Ascomycota</taxon>
        <taxon>Taphrinomycotina</taxon>
        <taxon>Neolectales</taxon>
        <taxon>Neolectaceae</taxon>
        <taxon>Neolecta</taxon>
    </lineage>
</organism>
<feature type="transmembrane region" description="Helical" evidence="1">
    <location>
        <begin position="106"/>
        <end position="130"/>
    </location>
</feature>
<keyword evidence="3" id="KW-1185">Reference proteome</keyword>
<feature type="transmembrane region" description="Helical" evidence="1">
    <location>
        <begin position="41"/>
        <end position="64"/>
    </location>
</feature>
<evidence type="ECO:0000313" key="2">
    <source>
        <dbReference type="EMBL" id="OLL22926.1"/>
    </source>
</evidence>
<comment type="caution">
    <text evidence="2">The sequence shown here is derived from an EMBL/GenBank/DDBJ whole genome shotgun (WGS) entry which is preliminary data.</text>
</comment>
<proteinExistence type="predicted"/>
<feature type="transmembrane region" description="Helical" evidence="1">
    <location>
        <begin position="142"/>
        <end position="161"/>
    </location>
</feature>
<feature type="transmembrane region" description="Helical" evidence="1">
    <location>
        <begin position="182"/>
        <end position="202"/>
    </location>
</feature>
<keyword evidence="1" id="KW-0812">Transmembrane</keyword>
<name>A0A1U7LJT4_NEOID</name>
<gene>
    <name evidence="2" type="ORF">NEOLI_005222</name>
</gene>
<feature type="transmembrane region" description="Helical" evidence="1">
    <location>
        <begin position="6"/>
        <end position="29"/>
    </location>
</feature>
<keyword evidence="1" id="KW-0472">Membrane</keyword>
<dbReference type="AlphaFoldDB" id="A0A1U7LJT4"/>